<proteinExistence type="predicted"/>
<evidence type="ECO:0000313" key="1">
    <source>
        <dbReference type="EMBL" id="RKN55930.1"/>
    </source>
</evidence>
<name>A0A3B0A6I7_9ACTN</name>
<protein>
    <submittedName>
        <fullName evidence="1">Uncharacterized protein</fullName>
    </submittedName>
</protein>
<dbReference type="OrthoDB" id="5197643at2"/>
<accession>A0A3B0A6I7</accession>
<dbReference type="EMBL" id="RBAN01000002">
    <property type="protein sequence ID" value="RKN55930.1"/>
    <property type="molecule type" value="Genomic_DNA"/>
</dbReference>
<keyword evidence="2" id="KW-1185">Reference proteome</keyword>
<reference evidence="1 2" key="1">
    <citation type="journal article" date="2015" name="Int. J. Syst. Evol. Microbiol.">
        <title>Micromonospora costi sp. nov., isolated from a leaf of Costus speciosus.</title>
        <authorList>
            <person name="Thawai C."/>
        </authorList>
    </citation>
    <scope>NUCLEOTIDE SEQUENCE [LARGE SCALE GENOMIC DNA]</scope>
    <source>
        <strain evidence="1 2">CS1-12</strain>
    </source>
</reference>
<dbReference type="RefSeq" id="WP_120780113.1">
    <property type="nucleotide sequence ID" value="NZ_JBHLUP010000002.1"/>
</dbReference>
<dbReference type="AlphaFoldDB" id="A0A3B0A6I7"/>
<sequence length="89" mass="9758">MGDGVMPKETIYDLVGTFDVQVGWQPTPTGSVQLGIETHDGRSIAEHLTGDGETPANFTGLWGTLDREGINRLIRTLRRARDSAFGRDE</sequence>
<dbReference type="Proteomes" id="UP000279968">
    <property type="component" value="Unassembled WGS sequence"/>
</dbReference>
<gene>
    <name evidence="1" type="ORF">D7193_15200</name>
</gene>
<organism evidence="1 2">
    <name type="scientific">Micromonospora costi</name>
    <dbReference type="NCBI Taxonomy" id="1530042"/>
    <lineage>
        <taxon>Bacteria</taxon>
        <taxon>Bacillati</taxon>
        <taxon>Actinomycetota</taxon>
        <taxon>Actinomycetes</taxon>
        <taxon>Micromonosporales</taxon>
        <taxon>Micromonosporaceae</taxon>
        <taxon>Micromonospora</taxon>
    </lineage>
</organism>
<evidence type="ECO:0000313" key="2">
    <source>
        <dbReference type="Proteomes" id="UP000279968"/>
    </source>
</evidence>
<comment type="caution">
    <text evidence="1">The sequence shown here is derived from an EMBL/GenBank/DDBJ whole genome shotgun (WGS) entry which is preliminary data.</text>
</comment>